<dbReference type="GO" id="GO:0022857">
    <property type="term" value="F:transmembrane transporter activity"/>
    <property type="evidence" value="ECO:0007669"/>
    <property type="project" value="TreeGrafter"/>
</dbReference>
<comment type="caution">
    <text evidence="9">The sequence shown here is derived from an EMBL/GenBank/DDBJ whole genome shotgun (WGS) entry which is preliminary data.</text>
</comment>
<proteinExistence type="predicted"/>
<keyword evidence="2" id="KW-1003">Cell membrane</keyword>
<name>A0A0F9JMK4_9ZZZZ</name>
<comment type="subcellular location">
    <subcellularLocation>
        <location evidence="1">Cell inner membrane</location>
        <topology evidence="1">Multi-pass membrane protein</topology>
    </subcellularLocation>
</comment>
<dbReference type="GO" id="GO:0005886">
    <property type="term" value="C:plasma membrane"/>
    <property type="evidence" value="ECO:0007669"/>
    <property type="project" value="UniProtKB-SubCell"/>
</dbReference>
<feature type="transmembrane region" description="Helical" evidence="7">
    <location>
        <begin position="7"/>
        <end position="32"/>
    </location>
</feature>
<sequence>MGIALVYIILGMFLDPIGAMLLTLPVLLPVVTEAGIPFVWFGVFVAKFLEIGMITPPVGLNVFVIKGVVDQSISLGVIFRGVIWFLVADAVVVAIMVAFPQVILWLPSQN</sequence>
<dbReference type="InterPro" id="IPR004681">
    <property type="entry name" value="TRAP_DctM"/>
</dbReference>
<reference evidence="9" key="1">
    <citation type="journal article" date="2015" name="Nature">
        <title>Complex archaea that bridge the gap between prokaryotes and eukaryotes.</title>
        <authorList>
            <person name="Spang A."/>
            <person name="Saw J.H."/>
            <person name="Jorgensen S.L."/>
            <person name="Zaremba-Niedzwiedzka K."/>
            <person name="Martijn J."/>
            <person name="Lind A.E."/>
            <person name="van Eijk R."/>
            <person name="Schleper C."/>
            <person name="Guy L."/>
            <person name="Ettema T.J."/>
        </authorList>
    </citation>
    <scope>NUCLEOTIDE SEQUENCE</scope>
</reference>
<keyword evidence="6 7" id="KW-0472">Membrane</keyword>
<keyword evidence="3" id="KW-0997">Cell inner membrane</keyword>
<organism evidence="9">
    <name type="scientific">marine sediment metagenome</name>
    <dbReference type="NCBI Taxonomy" id="412755"/>
    <lineage>
        <taxon>unclassified sequences</taxon>
        <taxon>metagenomes</taxon>
        <taxon>ecological metagenomes</taxon>
    </lineage>
</organism>
<evidence type="ECO:0000256" key="3">
    <source>
        <dbReference type="ARBA" id="ARBA00022519"/>
    </source>
</evidence>
<keyword evidence="5 7" id="KW-1133">Transmembrane helix</keyword>
<feature type="domain" description="TRAP C4-dicarboxylate transport system permease DctM subunit" evidence="8">
    <location>
        <begin position="3"/>
        <end position="101"/>
    </location>
</feature>
<gene>
    <name evidence="9" type="ORF">LCGC14_1434390</name>
</gene>
<evidence type="ECO:0000256" key="5">
    <source>
        <dbReference type="ARBA" id="ARBA00022989"/>
    </source>
</evidence>
<accession>A0A0F9JMK4</accession>
<protein>
    <recommendedName>
        <fullName evidence="8">TRAP C4-dicarboxylate transport system permease DctM subunit domain-containing protein</fullName>
    </recommendedName>
</protein>
<keyword evidence="4 7" id="KW-0812">Transmembrane</keyword>
<evidence type="ECO:0000259" key="8">
    <source>
        <dbReference type="Pfam" id="PF06808"/>
    </source>
</evidence>
<evidence type="ECO:0000256" key="2">
    <source>
        <dbReference type="ARBA" id="ARBA00022475"/>
    </source>
</evidence>
<feature type="transmembrane region" description="Helical" evidence="7">
    <location>
        <begin position="77"/>
        <end position="106"/>
    </location>
</feature>
<feature type="transmembrane region" description="Helical" evidence="7">
    <location>
        <begin position="38"/>
        <end position="65"/>
    </location>
</feature>
<evidence type="ECO:0000256" key="7">
    <source>
        <dbReference type="SAM" id="Phobius"/>
    </source>
</evidence>
<dbReference type="AlphaFoldDB" id="A0A0F9JMK4"/>
<evidence type="ECO:0000256" key="1">
    <source>
        <dbReference type="ARBA" id="ARBA00004429"/>
    </source>
</evidence>
<evidence type="ECO:0000313" key="9">
    <source>
        <dbReference type="EMBL" id="KKM71064.1"/>
    </source>
</evidence>
<dbReference type="PANTHER" id="PTHR33362">
    <property type="entry name" value="SIALIC ACID TRAP TRANSPORTER PERMEASE PROTEIN SIAT-RELATED"/>
    <property type="match status" value="1"/>
</dbReference>
<dbReference type="InterPro" id="IPR010656">
    <property type="entry name" value="DctM"/>
</dbReference>
<evidence type="ECO:0000256" key="6">
    <source>
        <dbReference type="ARBA" id="ARBA00023136"/>
    </source>
</evidence>
<dbReference type="PANTHER" id="PTHR33362:SF5">
    <property type="entry name" value="C4-DICARBOXYLATE TRAP TRANSPORTER LARGE PERMEASE PROTEIN DCTM"/>
    <property type="match status" value="1"/>
</dbReference>
<dbReference type="EMBL" id="LAZR01009705">
    <property type="protein sequence ID" value="KKM71064.1"/>
    <property type="molecule type" value="Genomic_DNA"/>
</dbReference>
<evidence type="ECO:0000256" key="4">
    <source>
        <dbReference type="ARBA" id="ARBA00022692"/>
    </source>
</evidence>
<dbReference type="Pfam" id="PF06808">
    <property type="entry name" value="DctM"/>
    <property type="match status" value="1"/>
</dbReference>